<evidence type="ECO:0000313" key="3">
    <source>
        <dbReference type="Proteomes" id="UP000032141"/>
    </source>
</evidence>
<reference evidence="2" key="2">
    <citation type="submission" date="2015-03" db="UniProtKB">
        <authorList>
            <consortium name="EnsemblPlants"/>
        </authorList>
    </citation>
    <scope>IDENTIFICATION</scope>
</reference>
<dbReference type="EnsemblPlants" id="Bo9g143620.1">
    <property type="protein sequence ID" value="Bo9g143620.1"/>
    <property type="gene ID" value="Bo9g143620"/>
</dbReference>
<proteinExistence type="predicted"/>
<dbReference type="AlphaFoldDB" id="A0A0D3ED49"/>
<dbReference type="Gramene" id="Bo9g143620.1">
    <property type="protein sequence ID" value="Bo9g143620.1"/>
    <property type="gene ID" value="Bo9g143620"/>
</dbReference>
<sequence>MSDDWWNELFKEWPAARKLKEKPIANIDLLEKVFGSVHISGAEGWAAQQGEDHLDQQSVDHQDHDDGDAEETDATNMQIPPTQDAPAESRSVGPSSSSRSKGSRKRSRAAQVGQAVADVLSDKNKMIRSHPEFSCNQLTAMEALHSLSAIRHWSPLYKATINHLKQDPTNRQTFLFFKDDENKVLYLEFATVVLTLQKLAVMDNNEILRLLVEDDELDLLFDENQHMYTLVEEMFGVPEANTDRQSVRTNRGEGWRRVQHFMNGSEVQCYEILRMNQETFKSLCKMLSEKSAWSRDGKCGWASCGQRTCVQGRPGQESCVVEKCGWVKCGWANRGRVKNVSGMRRVVEALRTPLSMVAEKVFKIKKKEERRRKWYRRRSSTKK</sequence>
<dbReference type="Proteomes" id="UP000032141">
    <property type="component" value="Chromosome C9"/>
</dbReference>
<protein>
    <submittedName>
        <fullName evidence="2">Uncharacterized protein</fullName>
    </submittedName>
</protein>
<dbReference type="HOGENOM" id="CLU_722309_0_0_1"/>
<feature type="compositionally biased region" description="Low complexity" evidence="1">
    <location>
        <begin position="89"/>
        <end position="100"/>
    </location>
</feature>
<evidence type="ECO:0000256" key="1">
    <source>
        <dbReference type="SAM" id="MobiDB-lite"/>
    </source>
</evidence>
<evidence type="ECO:0000313" key="2">
    <source>
        <dbReference type="EnsemblPlants" id="Bo9g143620.1"/>
    </source>
</evidence>
<feature type="region of interest" description="Disordered" evidence="1">
    <location>
        <begin position="50"/>
        <end position="115"/>
    </location>
</feature>
<accession>A0A0D3ED49</accession>
<dbReference type="OMA" id="ASCGQRT"/>
<feature type="compositionally biased region" description="Basic and acidic residues" evidence="1">
    <location>
        <begin position="50"/>
        <end position="64"/>
    </location>
</feature>
<dbReference type="eggNOG" id="KOG4585">
    <property type="taxonomic scope" value="Eukaryota"/>
</dbReference>
<reference evidence="2 3" key="1">
    <citation type="journal article" date="2014" name="Genome Biol.">
        <title>Transcriptome and methylome profiling reveals relics of genome dominance in the mesopolyploid Brassica oleracea.</title>
        <authorList>
            <person name="Parkin I.A."/>
            <person name="Koh C."/>
            <person name="Tang H."/>
            <person name="Robinson S.J."/>
            <person name="Kagale S."/>
            <person name="Clarke W.E."/>
            <person name="Town C.D."/>
            <person name="Nixon J."/>
            <person name="Krishnakumar V."/>
            <person name="Bidwell S.L."/>
            <person name="Denoeud F."/>
            <person name="Belcram H."/>
            <person name="Links M.G."/>
            <person name="Just J."/>
            <person name="Clarke C."/>
            <person name="Bender T."/>
            <person name="Huebert T."/>
            <person name="Mason A.S."/>
            <person name="Pires J.C."/>
            <person name="Barker G."/>
            <person name="Moore J."/>
            <person name="Walley P.G."/>
            <person name="Manoli S."/>
            <person name="Batley J."/>
            <person name="Edwards D."/>
            <person name="Nelson M.N."/>
            <person name="Wang X."/>
            <person name="Paterson A.H."/>
            <person name="King G."/>
            <person name="Bancroft I."/>
            <person name="Chalhoub B."/>
            <person name="Sharpe A.G."/>
        </authorList>
    </citation>
    <scope>NUCLEOTIDE SEQUENCE</scope>
    <source>
        <strain evidence="2 3">cv. TO1000</strain>
    </source>
</reference>
<name>A0A0D3ED49_BRAOL</name>
<organism evidence="2 3">
    <name type="scientific">Brassica oleracea var. oleracea</name>
    <dbReference type="NCBI Taxonomy" id="109376"/>
    <lineage>
        <taxon>Eukaryota</taxon>
        <taxon>Viridiplantae</taxon>
        <taxon>Streptophyta</taxon>
        <taxon>Embryophyta</taxon>
        <taxon>Tracheophyta</taxon>
        <taxon>Spermatophyta</taxon>
        <taxon>Magnoliopsida</taxon>
        <taxon>eudicotyledons</taxon>
        <taxon>Gunneridae</taxon>
        <taxon>Pentapetalae</taxon>
        <taxon>rosids</taxon>
        <taxon>malvids</taxon>
        <taxon>Brassicales</taxon>
        <taxon>Brassicaceae</taxon>
        <taxon>Brassiceae</taxon>
        <taxon>Brassica</taxon>
    </lineage>
</organism>
<keyword evidence="3" id="KW-1185">Reference proteome</keyword>